<evidence type="ECO:0000313" key="3">
    <source>
        <dbReference type="Proteomes" id="UP000295756"/>
    </source>
</evidence>
<dbReference type="InterPro" id="IPR029062">
    <property type="entry name" value="Class_I_gatase-like"/>
</dbReference>
<protein>
    <recommendedName>
        <fullName evidence="1">DJ-1/PfpI domain-containing protein</fullName>
    </recommendedName>
</protein>
<keyword evidence="3" id="KW-1185">Reference proteome</keyword>
<name>A0ABX5SM57_9LACO</name>
<evidence type="ECO:0000259" key="1">
    <source>
        <dbReference type="Pfam" id="PF01965"/>
    </source>
</evidence>
<dbReference type="SUPFAM" id="SSF52317">
    <property type="entry name" value="Class I glutamine amidotransferase-like"/>
    <property type="match status" value="1"/>
</dbReference>
<gene>
    <name evidence="2" type="ORF">EW139_05770</name>
</gene>
<dbReference type="InterPro" id="IPR002818">
    <property type="entry name" value="DJ-1/PfpI"/>
</dbReference>
<feature type="domain" description="DJ-1/PfpI" evidence="1">
    <location>
        <begin position="5"/>
        <end position="65"/>
    </location>
</feature>
<proteinExistence type="predicted"/>
<sequence>MQIDYLAKNGLLNNHKHTGNTIYLWNDFTSYTNSQKFIKKQVVCDWNLVTANGTAALAFTAEVLKMIDFNDIYSIEKQVALQTLGFYKYSDKYGNPFL</sequence>
<dbReference type="Proteomes" id="UP000295756">
    <property type="component" value="Chromosome"/>
</dbReference>
<organism evidence="2 3">
    <name type="scientific">Leuconostoc kimchii</name>
    <dbReference type="NCBI Taxonomy" id="136609"/>
    <lineage>
        <taxon>Bacteria</taxon>
        <taxon>Bacillati</taxon>
        <taxon>Bacillota</taxon>
        <taxon>Bacilli</taxon>
        <taxon>Lactobacillales</taxon>
        <taxon>Lactobacillaceae</taxon>
        <taxon>Leuconostoc</taxon>
    </lineage>
</organism>
<dbReference type="Pfam" id="PF01965">
    <property type="entry name" value="DJ-1_PfpI"/>
    <property type="match status" value="1"/>
</dbReference>
<dbReference type="EMBL" id="CP037939">
    <property type="protein sequence ID" value="QBR48450.1"/>
    <property type="molecule type" value="Genomic_DNA"/>
</dbReference>
<accession>A0ABX5SM57</accession>
<reference evidence="2 3" key="1">
    <citation type="submission" date="2019-03" db="EMBL/GenBank/DDBJ databases">
        <title>Complete Genome Sequence of Leuconostoc kimchii strain NKJ218 Isolated from Homemade Kimchi.</title>
        <authorList>
            <person name="Jung J.Y."/>
            <person name="Jin H.M."/>
            <person name="Jung J.-W."/>
            <person name="Lee S.-Y."/>
            <person name="Ryu B.-G."/>
            <person name="Han S.-S."/>
            <person name="Kang H.K."/>
            <person name="Choi H.W."/>
            <person name="Chung E.J."/>
            <person name="Choi K.-M."/>
        </authorList>
    </citation>
    <scope>NUCLEOTIDE SEQUENCE [LARGE SCALE GENOMIC DNA]</scope>
    <source>
        <strain evidence="2 3">NKJ218</strain>
    </source>
</reference>
<evidence type="ECO:0000313" key="2">
    <source>
        <dbReference type="EMBL" id="QBR48450.1"/>
    </source>
</evidence>
<dbReference type="Gene3D" id="3.40.50.880">
    <property type="match status" value="1"/>
</dbReference>